<protein>
    <submittedName>
        <fullName evidence="1">Uncharacterized protein</fullName>
    </submittedName>
</protein>
<comment type="caution">
    <text evidence="1">The sequence shown here is derived from an EMBL/GenBank/DDBJ whole genome shotgun (WGS) entry which is preliminary data.</text>
</comment>
<proteinExistence type="predicted"/>
<reference evidence="1" key="1">
    <citation type="submission" date="2021-08" db="EMBL/GenBank/DDBJ databases">
        <title>The first chromosome-level gecko genome reveals the dynamic sex chromosomes of Neotropical dwarf geckos (Sphaerodactylidae: Sphaerodactylus).</title>
        <authorList>
            <person name="Pinto B.J."/>
            <person name="Keating S.E."/>
            <person name="Gamble T."/>
        </authorList>
    </citation>
    <scope>NUCLEOTIDE SEQUENCE</scope>
    <source>
        <strain evidence="1">TG3544</strain>
    </source>
</reference>
<organism evidence="1 2">
    <name type="scientific">Sphaerodactylus townsendi</name>
    <dbReference type="NCBI Taxonomy" id="933632"/>
    <lineage>
        <taxon>Eukaryota</taxon>
        <taxon>Metazoa</taxon>
        <taxon>Chordata</taxon>
        <taxon>Craniata</taxon>
        <taxon>Vertebrata</taxon>
        <taxon>Euteleostomi</taxon>
        <taxon>Lepidosauria</taxon>
        <taxon>Squamata</taxon>
        <taxon>Bifurcata</taxon>
        <taxon>Gekkota</taxon>
        <taxon>Sphaerodactylidae</taxon>
        <taxon>Sphaerodactylus</taxon>
    </lineage>
</organism>
<evidence type="ECO:0000313" key="1">
    <source>
        <dbReference type="EMBL" id="KAH7998214.1"/>
    </source>
</evidence>
<dbReference type="EMBL" id="CM037625">
    <property type="protein sequence ID" value="KAH7998214.1"/>
    <property type="molecule type" value="Genomic_DNA"/>
</dbReference>
<keyword evidence="2" id="KW-1185">Reference proteome</keyword>
<accession>A0ACB8EZH5</accession>
<evidence type="ECO:0000313" key="2">
    <source>
        <dbReference type="Proteomes" id="UP000827872"/>
    </source>
</evidence>
<gene>
    <name evidence="1" type="ORF">K3G42_013856</name>
</gene>
<name>A0ACB8EZH5_9SAUR</name>
<dbReference type="Proteomes" id="UP000827872">
    <property type="component" value="Linkage Group LG12"/>
</dbReference>
<sequence length="176" mass="19888">MKLWLVGLGLALLCTVNAESECSLDHTQLDGTWFMNLFATDCEHMLKHKGSVKMLVSHISSTNDKVKISTKFPGKKNGCKKIELELQKLDDGTFYHSSEWGTTKKMEVMATDCETYVLIRATMEHRGKISNHLGLYTKEPEVTPELKEKFLESANNSGFTDEQIFTPHEVACPDEE</sequence>